<dbReference type="RefSeq" id="WP_129452963.1">
    <property type="nucleotide sequence ID" value="NZ_JACXYX010000003.1"/>
</dbReference>
<name>A0A4Q2SJ37_9ACTN</name>
<dbReference type="Proteomes" id="UP000293291">
    <property type="component" value="Unassembled WGS sequence"/>
</dbReference>
<dbReference type="Gene3D" id="1.20.1290.10">
    <property type="entry name" value="AhpD-like"/>
    <property type="match status" value="1"/>
</dbReference>
<evidence type="ECO:0000313" key="2">
    <source>
        <dbReference type="EMBL" id="RYC04941.1"/>
    </source>
</evidence>
<dbReference type="SUPFAM" id="SSF69118">
    <property type="entry name" value="AhpD-like"/>
    <property type="match status" value="1"/>
</dbReference>
<dbReference type="PANTHER" id="PTHR35446:SF2">
    <property type="entry name" value="CARBOXYMUCONOLACTONE DECARBOXYLASE-LIKE DOMAIN-CONTAINING PROTEIN"/>
    <property type="match status" value="1"/>
</dbReference>
<dbReference type="PANTHER" id="PTHR35446">
    <property type="entry name" value="SI:CH211-175M2.5"/>
    <property type="match status" value="1"/>
</dbReference>
<gene>
    <name evidence="2" type="ORF">EUA07_00080</name>
</gene>
<evidence type="ECO:0000313" key="3">
    <source>
        <dbReference type="Proteomes" id="UP000293291"/>
    </source>
</evidence>
<protein>
    <submittedName>
        <fullName evidence="2">Carboxymuconolactone decarboxylase family protein</fullName>
    </submittedName>
</protein>
<dbReference type="InterPro" id="IPR003779">
    <property type="entry name" value="CMD-like"/>
</dbReference>
<dbReference type="InterPro" id="IPR029032">
    <property type="entry name" value="AhpD-like"/>
</dbReference>
<dbReference type="NCBIfam" id="TIGR00778">
    <property type="entry name" value="ahpD_dom"/>
    <property type="match status" value="1"/>
</dbReference>
<dbReference type="AlphaFoldDB" id="A0A4Q2SJ37"/>
<keyword evidence="3" id="KW-1185">Reference proteome</keyword>
<feature type="domain" description="Carboxymuconolactone decarboxylase-like" evidence="1">
    <location>
        <begin position="21"/>
        <end position="70"/>
    </location>
</feature>
<sequence>MAHIDLPTNSPGIRGLFEFRPETAAPLGQLAEVLLRGDNTLERGERELIAAYVSSLNDCHFCMSSHSAFAALQLPDGWEVVDGVLHDPASAPVSDKLRGLLAIAGEVQRSGRAVTPETIAAAREVGATDVEIHDAVLIAAAFCMFNRYVDGLGTFAPPDRADYVPMAEQVVAHGYVRPR</sequence>
<proteinExistence type="predicted"/>
<comment type="caution">
    <text evidence="2">The sequence shown here is derived from an EMBL/GenBank/DDBJ whole genome shotgun (WGS) entry which is preliminary data.</text>
</comment>
<dbReference type="EMBL" id="SDWU01000001">
    <property type="protein sequence ID" value="RYC04941.1"/>
    <property type="molecule type" value="Genomic_DNA"/>
</dbReference>
<evidence type="ECO:0000259" key="1">
    <source>
        <dbReference type="Pfam" id="PF02627"/>
    </source>
</evidence>
<dbReference type="Pfam" id="PF02627">
    <property type="entry name" value="CMD"/>
    <property type="match status" value="1"/>
</dbReference>
<dbReference type="GO" id="GO:0051920">
    <property type="term" value="F:peroxiredoxin activity"/>
    <property type="evidence" value="ECO:0007669"/>
    <property type="project" value="InterPro"/>
</dbReference>
<organism evidence="2 3">
    <name type="scientific">Nocardioides ganghwensis</name>
    <dbReference type="NCBI Taxonomy" id="252230"/>
    <lineage>
        <taxon>Bacteria</taxon>
        <taxon>Bacillati</taxon>
        <taxon>Actinomycetota</taxon>
        <taxon>Actinomycetes</taxon>
        <taxon>Propionibacteriales</taxon>
        <taxon>Nocardioidaceae</taxon>
        <taxon>Nocardioides</taxon>
    </lineage>
</organism>
<dbReference type="InterPro" id="IPR004675">
    <property type="entry name" value="AhpD_core"/>
</dbReference>
<dbReference type="OrthoDB" id="9808310at2"/>
<reference evidence="2 3" key="1">
    <citation type="submission" date="2019-01" db="EMBL/GenBank/DDBJ databases">
        <title>Novel species of Nocardioides.</title>
        <authorList>
            <person name="Liu Q."/>
            <person name="Xin Y.-H."/>
        </authorList>
    </citation>
    <scope>NUCLEOTIDE SEQUENCE [LARGE SCALE GENOMIC DNA]</scope>
    <source>
        <strain evidence="2 3">CGMCC 4.6875</strain>
    </source>
</reference>
<accession>A0A4Q2SJ37</accession>